<sequence>MGDEDDHLWQPVRNRKRIGSNNKQHRTDIATVKRSLREQIDGITTYFFTDFPDSFGAKAMLNAFTYYGEILEVVIPAKRERRGKRFGFARFDRVVDARSFEKELDNIIIGRDKIYVNLSRYQRSDDARWKNERSAGRKETEGNRRTEGHNVEKSDDRINGHNAQIHISRRDMKERSYAAAVLHNDNLYTGEGKRRIVMSYEAEKEDVDRLERAFVGEVMVPGMSYNIQNAFHRQGYFGVKVTPLVSNLTLLEGQEDGEIQALMKDAKGWLDQWFKEVRPWSPKEIDGERIIWLRIYGIPSHAWNINFFDKVVKPWGTFINTDDGTMKKTTMDIARVMIRSSCQKVVDEFIDLEVNGTNFHLRVLEDSYGPMRIVVSHNSGPDGRDDVDSEEEEEDDQNRMMVVEESERESVGEENNLLAITPSVNENNDIINTTVSNLARLNGSATGREDSNFINSNLVRSISGGTGDSEEGVVKKDRQMSIAGGANIRLTQSEDLGRYNCSIDVGCGGKKNQNGGVYSDGPRSVYLKLNKGPSAEEVHILNLSSKETQKAVNPTPAHIRKQQHIIKSLNLRNHPVTTKPISLQTAMSSSHQGLEVSSHRSSQSANRATHNPPSLRKQGKNTTSSLSSAGGVLCCSSINSSDIRNCNKRFVDQHEHEAAVLVWKGAMDLGIEGDEEEERYVERLIINENRNEASRVVRGQQQQGGDFNSIFKASERRGNNSGSGIRERTEFSQFVDVMELVDVPVLGKKFTWFNSDNSVMSRLDRFLLSEEHPEFITFVKETWENLDIHGKKAFIVKEKLKRLKEALKGVADIKKEAKDHFAKHFSEEWSNRPYLQGIDFNTLSADDNSFLLEPFSEEEVREIIWSCDGNKSPGPDGFNMNFFKACWPIVKYDVMAFLSEFHENAHLPKALTASFLTLFPKKDHPQDLFDFRPICLIGSLYKIWSKLLANRLKKVLGKLISNCQLAFLPRRQILDGVVVLNEIIDLAKRRKDDCLLFKVDFERAYDTVSWHFLERMMIKMGFSEEWLKWLRACIFESSMSILINGSPTEDFKVERGLRQGDPLSPFLFLIAAEGLTGLMKRAVELGKFKGYQVNNNIQFQILQFADDTILMGEGVWDNIQTINILLRSFELVSGLKINFVKSKIYGINVDDRLLVAGSAFLSCRVDVFPFKFLGIPVGANPRRRETWKPVVDAMTKRLSTWKSRHLSFGGRVTLINSVLTSLPLYFFSFFKAPCCILRLLERIQRSFLWGGGLEDKKLCWVKWDQICLSKDQGGLGVKNLNLFNIALLNKWKWRFLTEDGALWAELLRFRYGHLPTQLMGGASFSIGAKSSTWWKDVIGMGKGAEFDWFKSNMRACVGNGVNIGFWNFKWFGNHPFSEIFPNLFAKEERPNVSIAERLGGNGEAFVRHWQWSDPLSDSEHQQVAELTELLRGFSLQPGHQDSWRWILETTGLFSVKSYYNALVKSRLIVELDSNVLTAINQLWKNDVPSKVLFFGWRLLLQRLPIRIALNHRGILTNPQDLPCVFCSVFYEDCVHLFFHCSFVNCVWEAVYNWIGKDYHAGAEGWSHFKVFGDMVNSTNIERVRHLIWLATTWNLWKLRNNVIFNGATPSASSLLNDIKAISCAWVSGRYGHKSCISFSLWCFDPLACYKNIP</sequence>
<dbReference type="SUPFAM" id="SSF56219">
    <property type="entry name" value="DNase I-like"/>
    <property type="match status" value="1"/>
</dbReference>
<dbReference type="Gene3D" id="3.30.70.330">
    <property type="match status" value="1"/>
</dbReference>
<evidence type="ECO:0000259" key="4">
    <source>
        <dbReference type="PROSITE" id="PS50878"/>
    </source>
</evidence>
<dbReference type="Pfam" id="PF00078">
    <property type="entry name" value="RVT_1"/>
    <property type="match status" value="1"/>
</dbReference>
<feature type="region of interest" description="Disordered" evidence="2">
    <location>
        <begin position="127"/>
        <end position="156"/>
    </location>
</feature>
<dbReference type="CDD" id="cd00590">
    <property type="entry name" value="RRM_SF"/>
    <property type="match status" value="1"/>
</dbReference>
<dbReference type="InterPro" id="IPR043502">
    <property type="entry name" value="DNA/RNA_pol_sf"/>
</dbReference>
<dbReference type="PROSITE" id="PS50878">
    <property type="entry name" value="RT_POL"/>
    <property type="match status" value="1"/>
</dbReference>
<dbReference type="InterPro" id="IPR000477">
    <property type="entry name" value="RT_dom"/>
</dbReference>
<feature type="compositionally biased region" description="Acidic residues" evidence="2">
    <location>
        <begin position="385"/>
        <end position="396"/>
    </location>
</feature>
<organism evidence="5 6">
    <name type="scientific">Trifolium subterraneum</name>
    <name type="common">Subterranean clover</name>
    <dbReference type="NCBI Taxonomy" id="3900"/>
    <lineage>
        <taxon>Eukaryota</taxon>
        <taxon>Viridiplantae</taxon>
        <taxon>Streptophyta</taxon>
        <taxon>Embryophyta</taxon>
        <taxon>Tracheophyta</taxon>
        <taxon>Spermatophyta</taxon>
        <taxon>Magnoliopsida</taxon>
        <taxon>eudicotyledons</taxon>
        <taxon>Gunneridae</taxon>
        <taxon>Pentapetalae</taxon>
        <taxon>rosids</taxon>
        <taxon>fabids</taxon>
        <taxon>Fabales</taxon>
        <taxon>Fabaceae</taxon>
        <taxon>Papilionoideae</taxon>
        <taxon>50 kb inversion clade</taxon>
        <taxon>NPAAA clade</taxon>
        <taxon>Hologalegina</taxon>
        <taxon>IRL clade</taxon>
        <taxon>Trifolieae</taxon>
        <taxon>Trifolium</taxon>
    </lineage>
</organism>
<dbReference type="InterPro" id="IPR036691">
    <property type="entry name" value="Endo/exonu/phosph_ase_sf"/>
</dbReference>
<dbReference type="InterPro" id="IPR000504">
    <property type="entry name" value="RRM_dom"/>
</dbReference>
<dbReference type="InterPro" id="IPR035979">
    <property type="entry name" value="RBD_domain_sf"/>
</dbReference>
<name>A0A2Z6PD25_TRISU</name>
<evidence type="ECO:0000313" key="6">
    <source>
        <dbReference type="Proteomes" id="UP000242715"/>
    </source>
</evidence>
<reference evidence="6" key="1">
    <citation type="journal article" date="2017" name="Front. Plant Sci.">
        <title>Climate Clever Clovers: New Paradigm to Reduce the Environmental Footprint of Ruminants by Breeding Low Methanogenic Forages Utilizing Haplotype Variation.</title>
        <authorList>
            <person name="Kaur P."/>
            <person name="Appels R."/>
            <person name="Bayer P.E."/>
            <person name="Keeble-Gagnere G."/>
            <person name="Wang J."/>
            <person name="Hirakawa H."/>
            <person name="Shirasawa K."/>
            <person name="Vercoe P."/>
            <person name="Stefanova K."/>
            <person name="Durmic Z."/>
            <person name="Nichols P."/>
            <person name="Revell C."/>
            <person name="Isobe S.N."/>
            <person name="Edwards D."/>
            <person name="Erskine W."/>
        </authorList>
    </citation>
    <scope>NUCLEOTIDE SEQUENCE [LARGE SCALE GENOMIC DNA]</scope>
    <source>
        <strain evidence="6">cv. Daliak</strain>
    </source>
</reference>
<dbReference type="EMBL" id="DF974393">
    <property type="protein sequence ID" value="GAU48210.1"/>
    <property type="molecule type" value="Genomic_DNA"/>
</dbReference>
<dbReference type="InterPro" id="IPR026960">
    <property type="entry name" value="RVT-Znf"/>
</dbReference>
<dbReference type="SUPFAM" id="SSF56672">
    <property type="entry name" value="DNA/RNA polymerases"/>
    <property type="match status" value="1"/>
</dbReference>
<evidence type="ECO:0000313" key="5">
    <source>
        <dbReference type="EMBL" id="GAU48210.1"/>
    </source>
</evidence>
<dbReference type="Pfam" id="PF13966">
    <property type="entry name" value="zf-RVT"/>
    <property type="match status" value="1"/>
</dbReference>
<dbReference type="PANTHER" id="PTHR33116:SF78">
    <property type="entry name" value="OS12G0587133 PROTEIN"/>
    <property type="match status" value="1"/>
</dbReference>
<proteinExistence type="predicted"/>
<dbReference type="InterPro" id="IPR012677">
    <property type="entry name" value="Nucleotide-bd_a/b_plait_sf"/>
</dbReference>
<dbReference type="GO" id="GO:0003723">
    <property type="term" value="F:RNA binding"/>
    <property type="evidence" value="ECO:0007669"/>
    <property type="project" value="UniProtKB-UniRule"/>
</dbReference>
<evidence type="ECO:0008006" key="7">
    <source>
        <dbReference type="Google" id="ProtNLM"/>
    </source>
</evidence>
<feature type="region of interest" description="Disordered" evidence="2">
    <location>
        <begin position="585"/>
        <end position="628"/>
    </location>
</feature>
<gene>
    <name evidence="5" type="ORF">TSUD_404970</name>
</gene>
<feature type="compositionally biased region" description="Polar residues" evidence="2">
    <location>
        <begin position="599"/>
        <end position="612"/>
    </location>
</feature>
<dbReference type="Gene3D" id="3.60.10.10">
    <property type="entry name" value="Endonuclease/exonuclease/phosphatase"/>
    <property type="match status" value="1"/>
</dbReference>
<dbReference type="Proteomes" id="UP000242715">
    <property type="component" value="Unassembled WGS sequence"/>
</dbReference>
<dbReference type="OrthoDB" id="8064698at2759"/>
<dbReference type="SMART" id="SM00360">
    <property type="entry name" value="RRM"/>
    <property type="match status" value="1"/>
</dbReference>
<keyword evidence="1" id="KW-0694">RNA-binding</keyword>
<keyword evidence="6" id="KW-1185">Reference proteome</keyword>
<dbReference type="CDD" id="cd01650">
    <property type="entry name" value="RT_nLTR_like"/>
    <property type="match status" value="1"/>
</dbReference>
<evidence type="ECO:0000259" key="3">
    <source>
        <dbReference type="PROSITE" id="PS50102"/>
    </source>
</evidence>
<feature type="domain" description="Reverse transcriptase" evidence="4">
    <location>
        <begin position="900"/>
        <end position="1177"/>
    </location>
</feature>
<evidence type="ECO:0000256" key="1">
    <source>
        <dbReference type="PROSITE-ProRule" id="PRU00176"/>
    </source>
</evidence>
<dbReference type="SUPFAM" id="SSF54928">
    <property type="entry name" value="RNA-binding domain, RBD"/>
    <property type="match status" value="1"/>
</dbReference>
<feature type="domain" description="RRM" evidence="3">
    <location>
        <begin position="44"/>
        <end position="121"/>
    </location>
</feature>
<dbReference type="PROSITE" id="PS50102">
    <property type="entry name" value="RRM"/>
    <property type="match status" value="1"/>
</dbReference>
<accession>A0A2Z6PD25</accession>
<evidence type="ECO:0000256" key="2">
    <source>
        <dbReference type="SAM" id="MobiDB-lite"/>
    </source>
</evidence>
<protein>
    <recommendedName>
        <fullName evidence="7">Reverse transcriptase domain-containing protein</fullName>
    </recommendedName>
</protein>
<feature type="region of interest" description="Disordered" evidence="2">
    <location>
        <begin position="375"/>
        <end position="401"/>
    </location>
</feature>
<dbReference type="PANTHER" id="PTHR33116">
    <property type="entry name" value="REVERSE TRANSCRIPTASE ZINC-BINDING DOMAIN-CONTAINING PROTEIN-RELATED-RELATED"/>
    <property type="match status" value="1"/>
</dbReference>